<dbReference type="GO" id="GO:0016746">
    <property type="term" value="F:acyltransferase activity"/>
    <property type="evidence" value="ECO:0007669"/>
    <property type="project" value="InterPro"/>
</dbReference>
<dbReference type="GO" id="GO:0042840">
    <property type="term" value="P:D-glucuronate catabolic process"/>
    <property type="evidence" value="ECO:0007669"/>
    <property type="project" value="TreeGrafter"/>
</dbReference>
<dbReference type="GO" id="GO:0019698">
    <property type="term" value="P:D-galacturonate catabolic process"/>
    <property type="evidence" value="ECO:0007669"/>
    <property type="project" value="TreeGrafter"/>
</dbReference>
<reference evidence="2 3" key="1">
    <citation type="submission" date="2015-10" db="EMBL/GenBank/DDBJ databases">
        <title>Metagenome-Assembled Genomes uncover a global brackish microbiome.</title>
        <authorList>
            <person name="Hugerth L.W."/>
            <person name="Larsson J."/>
            <person name="Alneberg J."/>
            <person name="Lindh M.V."/>
            <person name="Legrand C."/>
            <person name="Pinhassi J."/>
            <person name="Andersson A.F."/>
        </authorList>
    </citation>
    <scope>NUCLEOTIDE SEQUENCE [LARGE SCALE GENOMIC DNA]</scope>
    <source>
        <strain evidence="2">BACL4 MAG-120507-bin80</strain>
    </source>
</reference>
<dbReference type="PANTHER" id="PTHR30068">
    <property type="entry name" value="URONATE ISOMERASE"/>
    <property type="match status" value="1"/>
</dbReference>
<proteinExistence type="predicted"/>
<dbReference type="Pfam" id="PF01553">
    <property type="entry name" value="Acyltransferase"/>
    <property type="match status" value="1"/>
</dbReference>
<dbReference type="Proteomes" id="UP000051934">
    <property type="component" value="Unassembled WGS sequence"/>
</dbReference>
<dbReference type="SUPFAM" id="SSF69593">
    <property type="entry name" value="Glycerol-3-phosphate (1)-acyltransferase"/>
    <property type="match status" value="1"/>
</dbReference>
<dbReference type="PANTHER" id="PTHR30068:SF3">
    <property type="entry name" value="PHOSPHOLIPID_GLYCEROL ACYLTRANSFERASE DOMAIN-CONTAINING PROTEIN"/>
    <property type="match status" value="1"/>
</dbReference>
<dbReference type="AlphaFoldDB" id="A0A0R2SDF0"/>
<gene>
    <name evidence="2" type="ORF">ABR69_03965</name>
</gene>
<evidence type="ECO:0000313" key="3">
    <source>
        <dbReference type="Proteomes" id="UP000051934"/>
    </source>
</evidence>
<accession>A0A0R2SDF0</accession>
<name>A0A0R2SDF0_9GAMM</name>
<dbReference type="InterPro" id="IPR002123">
    <property type="entry name" value="Plipid/glycerol_acylTrfase"/>
</dbReference>
<dbReference type="EMBL" id="LIBB01000195">
    <property type="protein sequence ID" value="KRO71362.1"/>
    <property type="molecule type" value="Genomic_DNA"/>
</dbReference>
<protein>
    <recommendedName>
        <fullName evidence="1">Phospholipid/glycerol acyltransferase domain-containing protein</fullName>
    </recommendedName>
</protein>
<evidence type="ECO:0000259" key="1">
    <source>
        <dbReference type="Pfam" id="PF01553"/>
    </source>
</evidence>
<comment type="caution">
    <text evidence="2">The sequence shown here is derived from an EMBL/GenBank/DDBJ whole genome shotgun (WGS) entry which is preliminary data.</text>
</comment>
<evidence type="ECO:0000313" key="2">
    <source>
        <dbReference type="EMBL" id="KRO71362.1"/>
    </source>
</evidence>
<organism evidence="2 3">
    <name type="scientific">OM182 bacterium BACL3 MAG-120507-bin80</name>
    <dbReference type="NCBI Taxonomy" id="1655577"/>
    <lineage>
        <taxon>Bacteria</taxon>
        <taxon>Pseudomonadati</taxon>
        <taxon>Pseudomonadota</taxon>
        <taxon>Gammaproteobacteria</taxon>
        <taxon>OMG group</taxon>
        <taxon>OM182 clade</taxon>
    </lineage>
</organism>
<sequence>MDKFQEIRPYQDDEVKAVLESLLRDAEMLDSIARFYAPNFSRVLPFAARIFARSTLKKQLRGVDSIREIQHVIATYMDKMIEETTTSLTHSGLENLRPGRSYVFICNHRDIAMDPAFVNYMLYHAGFETLQIAIGDNLLKKRFVSDLMRLNKSFIVKRSVKGRELLASLRLLSEYIHYCIETGSNVWIAQREGRAKDGIDRTDPALLKMLAIAHRKEPMRESLGRLHIIPVTLSYQYDACDTLKAQELYMREKEGGFQKDEGSDIRSIVTGMMGEKGAVHVAFGEELELDSDEPEKIATAIDAQILANYRLQDINYLALQRLLAAGKLTETETLKASDILADWQAKADDLLAFEHRLNGVAAELHPYWLRSYANSTLLKA</sequence>
<feature type="domain" description="Phospholipid/glycerol acyltransferase" evidence="1">
    <location>
        <begin position="89"/>
        <end position="189"/>
    </location>
</feature>